<dbReference type="AlphaFoldDB" id="A0A8E2F942"/>
<dbReference type="Proteomes" id="UP000250140">
    <property type="component" value="Unassembled WGS sequence"/>
</dbReference>
<gene>
    <name evidence="1" type="ORF">AOQ84DRAFT_269584</name>
</gene>
<sequence length="155" mass="17562">ERADLVIGHLKKAVDDHPELRDHARHIEYSSYMCGTTPSTAVSSIVVFCPQALVPRLRAHFNKKAMERLYCGKRSRFYNLFKSTYPARPPFHLVYFRTHGTPTKRKAAEANVYGHIRSNTTMCGTLVKHDGRTATLALTLSVDSQYLGLTVNHLF</sequence>
<feature type="non-terminal residue" evidence="1">
    <location>
        <position position="155"/>
    </location>
</feature>
<protein>
    <submittedName>
        <fullName evidence="1">Uncharacterized protein</fullName>
    </submittedName>
</protein>
<name>A0A8E2F942_9PEZI</name>
<evidence type="ECO:0000313" key="1">
    <source>
        <dbReference type="EMBL" id="OCL12555.1"/>
    </source>
</evidence>
<feature type="non-terminal residue" evidence="1">
    <location>
        <position position="1"/>
    </location>
</feature>
<accession>A0A8E2F942</accession>
<evidence type="ECO:0000313" key="2">
    <source>
        <dbReference type="Proteomes" id="UP000250140"/>
    </source>
</evidence>
<dbReference type="EMBL" id="KV748862">
    <property type="protein sequence ID" value="OCL12555.1"/>
    <property type="molecule type" value="Genomic_DNA"/>
</dbReference>
<dbReference type="OrthoDB" id="3795360at2759"/>
<proteinExistence type="predicted"/>
<organism evidence="1 2">
    <name type="scientific">Glonium stellatum</name>
    <dbReference type="NCBI Taxonomy" id="574774"/>
    <lineage>
        <taxon>Eukaryota</taxon>
        <taxon>Fungi</taxon>
        <taxon>Dikarya</taxon>
        <taxon>Ascomycota</taxon>
        <taxon>Pezizomycotina</taxon>
        <taxon>Dothideomycetes</taxon>
        <taxon>Pleosporomycetidae</taxon>
        <taxon>Gloniales</taxon>
        <taxon>Gloniaceae</taxon>
        <taxon>Glonium</taxon>
    </lineage>
</organism>
<keyword evidence="2" id="KW-1185">Reference proteome</keyword>
<reference evidence="1 2" key="1">
    <citation type="journal article" date="2016" name="Nat. Commun.">
        <title>Ectomycorrhizal ecology is imprinted in the genome of the dominant symbiotic fungus Cenococcum geophilum.</title>
        <authorList>
            <consortium name="DOE Joint Genome Institute"/>
            <person name="Peter M."/>
            <person name="Kohler A."/>
            <person name="Ohm R.A."/>
            <person name="Kuo A."/>
            <person name="Krutzmann J."/>
            <person name="Morin E."/>
            <person name="Arend M."/>
            <person name="Barry K.W."/>
            <person name="Binder M."/>
            <person name="Choi C."/>
            <person name="Clum A."/>
            <person name="Copeland A."/>
            <person name="Grisel N."/>
            <person name="Haridas S."/>
            <person name="Kipfer T."/>
            <person name="LaButti K."/>
            <person name="Lindquist E."/>
            <person name="Lipzen A."/>
            <person name="Maire R."/>
            <person name="Meier B."/>
            <person name="Mihaltcheva S."/>
            <person name="Molinier V."/>
            <person name="Murat C."/>
            <person name="Poggeler S."/>
            <person name="Quandt C.A."/>
            <person name="Sperisen C."/>
            <person name="Tritt A."/>
            <person name="Tisserant E."/>
            <person name="Crous P.W."/>
            <person name="Henrissat B."/>
            <person name="Nehls U."/>
            <person name="Egli S."/>
            <person name="Spatafora J.W."/>
            <person name="Grigoriev I.V."/>
            <person name="Martin F.M."/>
        </authorList>
    </citation>
    <scope>NUCLEOTIDE SEQUENCE [LARGE SCALE GENOMIC DNA]</scope>
    <source>
        <strain evidence="1 2">CBS 207.34</strain>
    </source>
</reference>